<keyword evidence="12" id="KW-0206">Cytoskeleton</keyword>
<name>A0AA85G121_9TREM</name>
<feature type="coiled-coil region" evidence="14">
    <location>
        <begin position="1144"/>
        <end position="1249"/>
    </location>
</feature>
<dbReference type="WBParaSite" id="SRDH1_71370.8">
    <property type="protein sequence ID" value="SRDH1_71370.8"/>
    <property type="gene ID" value="SRDH1_71370"/>
</dbReference>
<dbReference type="Pfam" id="PF01302">
    <property type="entry name" value="CAP_GLY"/>
    <property type="match status" value="1"/>
</dbReference>
<feature type="domain" description="CAP-Gly" evidence="16">
    <location>
        <begin position="27"/>
        <end position="69"/>
    </location>
</feature>
<evidence type="ECO:0000256" key="11">
    <source>
        <dbReference type="ARBA" id="ARBA00023054"/>
    </source>
</evidence>
<evidence type="ECO:0000256" key="8">
    <source>
        <dbReference type="ARBA" id="ARBA00022701"/>
    </source>
</evidence>
<keyword evidence="8" id="KW-0493">Microtubule</keyword>
<protein>
    <recommendedName>
        <fullName evidence="5">Dynactin subunit 1</fullName>
    </recommendedName>
</protein>
<dbReference type="WBParaSite" id="SRDH1_71370.11">
    <property type="protein sequence ID" value="SRDH1_71370.11"/>
    <property type="gene ID" value="SRDH1_71370"/>
</dbReference>
<dbReference type="Gene3D" id="2.30.30.190">
    <property type="entry name" value="CAP Gly-rich-like domain"/>
    <property type="match status" value="1"/>
</dbReference>
<keyword evidence="10" id="KW-0243">Dynein</keyword>
<feature type="coiled-coil region" evidence="14">
    <location>
        <begin position="1310"/>
        <end position="1337"/>
    </location>
</feature>
<reference evidence="17" key="1">
    <citation type="submission" date="2022-06" db="EMBL/GenBank/DDBJ databases">
        <authorList>
            <person name="Berger JAMES D."/>
            <person name="Berger JAMES D."/>
        </authorList>
    </citation>
    <scope>NUCLEOTIDE SEQUENCE [LARGE SCALE GENOMIC DNA]</scope>
</reference>
<dbReference type="SUPFAM" id="SSF74924">
    <property type="entry name" value="Cap-Gly domain"/>
    <property type="match status" value="1"/>
</dbReference>
<dbReference type="GO" id="GO:0005874">
    <property type="term" value="C:microtubule"/>
    <property type="evidence" value="ECO:0007669"/>
    <property type="project" value="UniProtKB-KW"/>
</dbReference>
<evidence type="ECO:0000256" key="14">
    <source>
        <dbReference type="SAM" id="Coils"/>
    </source>
</evidence>
<keyword evidence="6" id="KW-0963">Cytoplasm</keyword>
<dbReference type="GO" id="GO:0005819">
    <property type="term" value="C:spindle"/>
    <property type="evidence" value="ECO:0007669"/>
    <property type="project" value="UniProtKB-SubCell"/>
</dbReference>
<feature type="compositionally biased region" description="Low complexity" evidence="15">
    <location>
        <begin position="1271"/>
        <end position="1287"/>
    </location>
</feature>
<evidence type="ECO:0000256" key="4">
    <source>
        <dbReference type="ARBA" id="ARBA00011010"/>
    </source>
</evidence>
<feature type="region of interest" description="Disordered" evidence="15">
    <location>
        <begin position="1345"/>
        <end position="1380"/>
    </location>
</feature>
<dbReference type="SMART" id="SM01052">
    <property type="entry name" value="CAP_GLY"/>
    <property type="match status" value="1"/>
</dbReference>
<feature type="region of interest" description="Disordered" evidence="15">
    <location>
        <begin position="91"/>
        <end position="254"/>
    </location>
</feature>
<dbReference type="GO" id="GO:0005814">
    <property type="term" value="C:centriole"/>
    <property type="evidence" value="ECO:0007669"/>
    <property type="project" value="UniProtKB-SubCell"/>
</dbReference>
<dbReference type="Pfam" id="PF12455">
    <property type="entry name" value="Dynactin"/>
    <property type="match status" value="1"/>
</dbReference>
<evidence type="ECO:0000313" key="18">
    <source>
        <dbReference type="WBParaSite" id="SRDH1_71370.11"/>
    </source>
</evidence>
<sequence>MAEGKLKIGSRVEVTGKDVVGTIAYIGATQFSPGKWVGVILEESKGKNNGTVQGKRYFTCEENHGIFVRPSQLTLLDDQDGSSTMDLSISSVLSESGTTSESNTSKLSLGETPKRTGSSTSLSSSSKPEMAKGRTLQSPALKRSSLASSTPSVKDKPNLSVSTGRRPPEIRKASQPSLKRPSMIPSTGSNPDLVQSNVAPISKSESPPNKSTESKSVKEFIQPSGDTLPKTIPSTIKTSDPKLPTTTDGSKIPEVSTITGASDIKITSQKLELENISIKPKDSSHKIPRSSVVSGVVSSSAVVTSDGGGTHSPDTELELTNLRAEITTLHDQIEALKMKREEDKTRIQELERIKIQFTQLEENRRLMREQAAELQREIAQLKTEKAETKEAFDRYRDEVAEMVESVEMATLDKEMAEEKLESLTTEIELLKEQVEELTLENQILKEESEEKGGASTLPGADGGPTPLQLKNLEQQNERMKQALVKLRDLTNQDKQEITALTKQITSLESEINQLQTEKERLTNDLKGSIEQTIELKEQVDASLGADTMVSQLAQRNLELEEMLEKVKEERNDLEVLCEMNDELQENSRETELELREEIERANTQINQLVRHLDATRETIADYEQTLGKFRDLVADLQTQNSDLQRSLADGKRLQEQQQQLHSTVSTEFASSAVSFMGTKFGATSQAQTLAKVIEAELRRLEAEQSANHVARLSAFLPDSFLRRGGDNEALLALLLIDRLTGKCDLLANHLVERYPLPPCVPGQTSLQLPQTDSNAVDSQTTTVSGICIPGTDNPLPPLTKSKAEFYSFITRLIHLLRSMGSLLNQYKQIFSGCSVDLYLKFGSLYNEMCVHEHCIDRLIEQTKNDQLDETISLESLITSFNYFIQLYNVHLKNEPLYNCNIKLMDFTRTILSAVDALSVDSMALMILTGKDVDCLLKIAKTAASNVSGPLSVGSMDEVGSLLLLKSSTNSEGLINLLNELVHFSTTVRVITRRIKRRIPNKPVGQQPLSFNQDVAQKLDTVIQLFDSIVGTMYTTTRLAGQLTVRQVEDSSNLEPNVVFTQCLSEACKEYLTSIDLRTSSTSRPSVISPEILIRTNLSQIARIISQLAIAMENGEYDFDGTKQPLPQEPVVARAIAYKRAQTELEGCRAKLESRGEELRELQKALKARADELSEMSVRVSLAEKKLETAGKSNEEKISRLELRLEQSESQQKRNEKEYEQTLDALQADIEALEQEKADLKEKLKTLSKKALFEGIIKSPLLPSITQSKAQPSTTGSTTTTTSAPAPGRQTSVECASPSPGPARLAAYRDASLMAMEIEALREAIRRLSSEVSRLRGEKMLEQLKNLGTLQKPSRHQEPVIVDDDTSDKENKSSSPIQEHKSVLPQIVHDVNVLQKEIFSVLANPQVVHLPKPLSKQVSEMPVSGSGDDGSTTIQPMKVVQPSATIQFNRQTVKLVNLKNELEKLQQRAFEAIKTEIPNTLIQADFTSFPSIKMKQLLHLSNNNETASLHYRLLFPGSGGGNSSSSSTTTTTTIEDNGEPMYTAKVSMTKDELHHLHSYLLRV</sequence>
<comment type="subcellular location">
    <subcellularLocation>
        <location evidence="3">Cytoplasm</location>
        <location evidence="3">Cell cortex</location>
    </subcellularLocation>
    <subcellularLocation>
        <location evidence="1">Cytoplasm</location>
        <location evidence="1">Cytoskeleton</location>
        <location evidence="1">Microtubule organizing center</location>
        <location evidence="1">Centrosome</location>
        <location evidence="1">Centriole</location>
    </subcellularLocation>
    <subcellularLocation>
        <location evidence="2">Cytoplasm</location>
        <location evidence="2">Cytoskeleton</location>
        <location evidence="2">Spindle</location>
    </subcellularLocation>
</comment>
<keyword evidence="7" id="KW-0132">Cell division</keyword>
<feature type="compositionally biased region" description="Basic and acidic residues" evidence="15">
    <location>
        <begin position="1367"/>
        <end position="1380"/>
    </location>
</feature>
<keyword evidence="11 14" id="KW-0175">Coiled coil</keyword>
<feature type="compositionally biased region" description="Polar residues" evidence="15">
    <location>
        <begin position="184"/>
        <end position="211"/>
    </location>
</feature>
<dbReference type="PROSITE" id="PS50245">
    <property type="entry name" value="CAP_GLY_2"/>
    <property type="match status" value="1"/>
</dbReference>
<evidence type="ECO:0000256" key="13">
    <source>
        <dbReference type="ARBA" id="ARBA00023306"/>
    </source>
</evidence>
<dbReference type="InterPro" id="IPR000938">
    <property type="entry name" value="CAP-Gly_domain"/>
</dbReference>
<evidence type="ECO:0000256" key="12">
    <source>
        <dbReference type="ARBA" id="ARBA00023212"/>
    </source>
</evidence>
<feature type="region of interest" description="Disordered" evidence="15">
    <location>
        <begin position="445"/>
        <end position="465"/>
    </location>
</feature>
<feature type="coiled-coil region" evidence="14">
    <location>
        <begin position="1447"/>
        <end position="1474"/>
    </location>
</feature>
<evidence type="ECO:0000313" key="17">
    <source>
        <dbReference type="Proteomes" id="UP000050792"/>
    </source>
</evidence>
<feature type="compositionally biased region" description="Low complexity" evidence="15">
    <location>
        <begin position="94"/>
        <end position="105"/>
    </location>
</feature>
<dbReference type="GO" id="GO:0051301">
    <property type="term" value="P:cell division"/>
    <property type="evidence" value="ECO:0007669"/>
    <property type="project" value="UniProtKB-KW"/>
</dbReference>
<dbReference type="PANTHER" id="PTHR18916">
    <property type="entry name" value="DYNACTIN 1-RELATED MICROTUBULE-BINDING"/>
    <property type="match status" value="1"/>
</dbReference>
<evidence type="ECO:0000256" key="6">
    <source>
        <dbReference type="ARBA" id="ARBA00022490"/>
    </source>
</evidence>
<keyword evidence="17" id="KW-1185">Reference proteome</keyword>
<evidence type="ECO:0000256" key="9">
    <source>
        <dbReference type="ARBA" id="ARBA00022776"/>
    </source>
</evidence>
<evidence type="ECO:0000259" key="16">
    <source>
        <dbReference type="PROSITE" id="PS50245"/>
    </source>
</evidence>
<keyword evidence="13" id="KW-0131">Cell cycle</keyword>
<keyword evidence="9" id="KW-0498">Mitosis</keyword>
<dbReference type="InterPro" id="IPR022157">
    <property type="entry name" value="Dynactin"/>
</dbReference>
<evidence type="ECO:0000313" key="19">
    <source>
        <dbReference type="WBParaSite" id="SRDH1_71370.8"/>
    </source>
</evidence>
<dbReference type="InterPro" id="IPR036859">
    <property type="entry name" value="CAP-Gly_dom_sf"/>
</dbReference>
<evidence type="ECO:0000256" key="3">
    <source>
        <dbReference type="ARBA" id="ARBA00004544"/>
    </source>
</evidence>
<accession>A0AA85G121</accession>
<dbReference type="PANTHER" id="PTHR18916:SF6">
    <property type="entry name" value="DYNACTIN SUBUNIT 1"/>
    <property type="match status" value="1"/>
</dbReference>
<evidence type="ECO:0000256" key="15">
    <source>
        <dbReference type="SAM" id="MobiDB-lite"/>
    </source>
</evidence>
<feature type="compositionally biased region" description="Polar residues" evidence="15">
    <location>
        <begin position="232"/>
        <end position="249"/>
    </location>
</feature>
<evidence type="ECO:0000256" key="10">
    <source>
        <dbReference type="ARBA" id="ARBA00023017"/>
    </source>
</evidence>
<dbReference type="PROSITE" id="PS00845">
    <property type="entry name" value="CAP_GLY_1"/>
    <property type="match status" value="1"/>
</dbReference>
<comment type="similarity">
    <text evidence="4">Belongs to the dynactin 150 kDa subunit family.</text>
</comment>
<proteinExistence type="inferred from homology"/>
<evidence type="ECO:0000256" key="7">
    <source>
        <dbReference type="ARBA" id="ARBA00022618"/>
    </source>
</evidence>
<dbReference type="GO" id="GO:0030286">
    <property type="term" value="C:dynein complex"/>
    <property type="evidence" value="ECO:0007669"/>
    <property type="project" value="UniProtKB-KW"/>
</dbReference>
<evidence type="ECO:0000256" key="1">
    <source>
        <dbReference type="ARBA" id="ARBA00004114"/>
    </source>
</evidence>
<feature type="region of interest" description="Disordered" evidence="15">
    <location>
        <begin position="1263"/>
        <end position="1300"/>
    </location>
</feature>
<evidence type="ECO:0000256" key="5">
    <source>
        <dbReference type="ARBA" id="ARBA00016574"/>
    </source>
</evidence>
<dbReference type="Proteomes" id="UP000050792">
    <property type="component" value="Unassembled WGS sequence"/>
</dbReference>
<organism evidence="17 18">
    <name type="scientific">Schistosoma rodhaini</name>
    <dbReference type="NCBI Taxonomy" id="6188"/>
    <lineage>
        <taxon>Eukaryota</taxon>
        <taxon>Metazoa</taxon>
        <taxon>Spiralia</taxon>
        <taxon>Lophotrochozoa</taxon>
        <taxon>Platyhelminthes</taxon>
        <taxon>Trematoda</taxon>
        <taxon>Digenea</taxon>
        <taxon>Strigeidida</taxon>
        <taxon>Schistosomatoidea</taxon>
        <taxon>Schistosomatidae</taxon>
        <taxon>Schistosoma</taxon>
    </lineage>
</organism>
<evidence type="ECO:0000256" key="2">
    <source>
        <dbReference type="ARBA" id="ARBA00004186"/>
    </source>
</evidence>
<reference evidence="18 19" key="2">
    <citation type="submission" date="2023-11" db="UniProtKB">
        <authorList>
            <consortium name="WormBaseParasite"/>
        </authorList>
    </citation>
    <scope>IDENTIFICATION</scope>
</reference>